<evidence type="ECO:0000313" key="1">
    <source>
        <dbReference type="EMBL" id="QII12204.1"/>
    </source>
</evidence>
<proteinExistence type="predicted"/>
<dbReference type="AlphaFoldDB" id="A0A6G7GS71"/>
<evidence type="ECO:0000313" key="2">
    <source>
        <dbReference type="Proteomes" id="UP000501926"/>
    </source>
</evidence>
<protein>
    <submittedName>
        <fullName evidence="1">Uncharacterized protein</fullName>
    </submittedName>
</protein>
<dbReference type="Proteomes" id="UP000501926">
    <property type="component" value="Chromosome"/>
</dbReference>
<name>A0A6G7GS71_KUEST</name>
<gene>
    <name evidence="1" type="ORF">KsCSTR_28250</name>
</gene>
<organism evidence="1 2">
    <name type="scientific">Kuenenia stuttgartiensis</name>
    <dbReference type="NCBI Taxonomy" id="174633"/>
    <lineage>
        <taxon>Bacteria</taxon>
        <taxon>Pseudomonadati</taxon>
        <taxon>Planctomycetota</taxon>
        <taxon>Candidatus Brocadiia</taxon>
        <taxon>Candidatus Brocadiales</taxon>
        <taxon>Candidatus Brocadiaceae</taxon>
        <taxon>Candidatus Kuenenia</taxon>
    </lineage>
</organism>
<accession>A0A6G7GS71</accession>
<sequence length="47" mass="5913">MSYEEVARLTNNQELRRIIQKQKLFQRKRKWKKQMGKKGIYRKNECK</sequence>
<dbReference type="EMBL" id="CP049055">
    <property type="protein sequence ID" value="QII12204.1"/>
    <property type="molecule type" value="Genomic_DNA"/>
</dbReference>
<reference evidence="1 2" key="1">
    <citation type="submission" date="2020-02" db="EMBL/GenBank/DDBJ databases">
        <title>Newly sequenced genome of strain CSTR1 showed variability in Candidatus Kuenenia stuttgartiensis genomes.</title>
        <authorList>
            <person name="Ding C."/>
            <person name="Adrian L."/>
        </authorList>
    </citation>
    <scope>NUCLEOTIDE SEQUENCE [LARGE SCALE GENOMIC DNA]</scope>
    <source>
        <strain evidence="1 2">CSTR1</strain>
    </source>
</reference>